<evidence type="ECO:0000313" key="13">
    <source>
        <dbReference type="WBParaSite" id="BPAG_0000179201-mRNA-1"/>
    </source>
</evidence>
<organism evidence="13">
    <name type="scientific">Brugia pahangi</name>
    <name type="common">Filarial nematode worm</name>
    <dbReference type="NCBI Taxonomy" id="6280"/>
    <lineage>
        <taxon>Eukaryota</taxon>
        <taxon>Metazoa</taxon>
        <taxon>Ecdysozoa</taxon>
        <taxon>Nematoda</taxon>
        <taxon>Chromadorea</taxon>
        <taxon>Rhabditida</taxon>
        <taxon>Spirurina</taxon>
        <taxon>Spiruromorpha</taxon>
        <taxon>Filarioidea</taxon>
        <taxon>Onchocercidae</taxon>
        <taxon>Brugia</taxon>
    </lineage>
</organism>
<comment type="subcellular location">
    <subcellularLocation>
        <location evidence="1">Late endosome</location>
    </subcellularLocation>
</comment>
<evidence type="ECO:0000313" key="12">
    <source>
        <dbReference type="Proteomes" id="UP000278627"/>
    </source>
</evidence>
<evidence type="ECO:0000259" key="10">
    <source>
        <dbReference type="PROSITE" id="PS50826"/>
    </source>
</evidence>
<proteinExistence type="predicted"/>
<accession>A0A158PQF8</accession>
<evidence type="ECO:0000256" key="1">
    <source>
        <dbReference type="ARBA" id="ARBA00004603"/>
    </source>
</evidence>
<dbReference type="GO" id="GO:0006914">
    <property type="term" value="P:autophagy"/>
    <property type="evidence" value="ECO:0007669"/>
    <property type="project" value="UniProtKB-KW"/>
</dbReference>
<keyword evidence="12" id="KW-1185">Reference proteome</keyword>
<evidence type="ECO:0000256" key="6">
    <source>
        <dbReference type="ARBA" id="ARBA00022771"/>
    </source>
</evidence>
<dbReference type="InterPro" id="IPR037213">
    <property type="entry name" value="Run_dom_sf"/>
</dbReference>
<feature type="domain" description="RUN" evidence="10">
    <location>
        <begin position="30"/>
        <end position="164"/>
    </location>
</feature>
<dbReference type="EMBL" id="UZAD01000169">
    <property type="protein sequence ID" value="VDN82959.1"/>
    <property type="molecule type" value="Genomic_DNA"/>
</dbReference>
<gene>
    <name evidence="11" type="ORF">BPAG_LOCUS1773</name>
</gene>
<keyword evidence="6" id="KW-0863">Zinc-finger</keyword>
<dbReference type="GO" id="GO:0008270">
    <property type="term" value="F:zinc ion binding"/>
    <property type="evidence" value="ECO:0007669"/>
    <property type="project" value="UniProtKB-KW"/>
</dbReference>
<keyword evidence="5" id="KW-0967">Endosome</keyword>
<evidence type="ECO:0000313" key="11">
    <source>
        <dbReference type="EMBL" id="VDN82959.1"/>
    </source>
</evidence>
<evidence type="ECO:0000256" key="5">
    <source>
        <dbReference type="ARBA" id="ARBA00022753"/>
    </source>
</evidence>
<dbReference type="WBParaSite" id="BPAG_0000179201-mRNA-1">
    <property type="protein sequence ID" value="BPAG_0000179201-mRNA-1"/>
    <property type="gene ID" value="BPAG_0000179201"/>
</dbReference>
<keyword evidence="7" id="KW-0862">Zinc</keyword>
<dbReference type="InterPro" id="IPR047326">
    <property type="entry name" value="RUN_PLEKHM1"/>
</dbReference>
<dbReference type="Pfam" id="PF02759">
    <property type="entry name" value="RUN"/>
    <property type="match status" value="1"/>
</dbReference>
<dbReference type="Gene3D" id="1.20.58.900">
    <property type="match status" value="1"/>
</dbReference>
<keyword evidence="8" id="KW-0072">Autophagy</keyword>
<sequence>MEQNEVKIKLMTELANVLKQATFEYPSGDSLSKESTQILCNTVEALFIHGLKTAFFQKKPRSSRYPEPNFWPFVSKYTHKAVLDQIATSNQIKTEIGKSRAWIRILLNENTIENYLNLLSRNNITLSKFYEKWAFLRDTERMNVLSGYMKGLTRLTIEAPVNSFFLNTWTPTPLILSGLIAGEPARCELNSWLFNKLSFRKSYLIIKQLTKCRCRGSSLSMLEDTELAENALHSLCSSTEISSSCVEDSDLGREVDVASVYSHPSMLDGEYIHPSALNSTSSPILSNPVPEDGIPSYDSCQIRVTRGAYRRIKRSSKSSTAVSSSNSRSESISAMVGESCDVNLIENVGKKVGNFGELYNDIQRTSSSMLTLNNGNRENHDQSTEAYEEKAVDKKKHKSFEYNDELSISSEFAVQKMPKNPQGDSKSAPDDIKPKYSMQDESYNLIYNLCPVITFENEQSFTELGDQIRSISNKSSDVELERSVSMQDNLYASEYYNEGNSLLGKGWIVHHRWKPEFFDGRTSTISLSTNPDSSQNFDMEIRNVLDETSNEVMNQKHSNNGSLNAEIPILEKVEDMLKHVGDGDKTLFSISHHQIILNGSISEFSDKTLIDVLTVIPREKGLDSQDFRCLSCRKSIGPTFASYRKCGFDEKYYCNGCFSKGDESIIPSRLVRNWDRHPRHVCRCNMAFIESIRDKAVLRLDQINPQIYAHSHALNAVKFLREKLSLSAMYLQSCRKSIAEDLESRISPKDYLYKDIHLYSFTDLLTVLSGYMENHLNNLFNFTTEHIRRCLLCSQKGFLCEICASAEVIYPFQLEVTSRCLACFSVYHKNCLEKQRCPKCTRRERYMQQQPNIDSQYLLLDMD</sequence>
<evidence type="ECO:0000256" key="7">
    <source>
        <dbReference type="ARBA" id="ARBA00022833"/>
    </source>
</evidence>
<feature type="compositionally biased region" description="Low complexity" evidence="9">
    <location>
        <begin position="317"/>
        <end position="333"/>
    </location>
</feature>
<dbReference type="GO" id="GO:0005770">
    <property type="term" value="C:late endosome"/>
    <property type="evidence" value="ECO:0007669"/>
    <property type="project" value="UniProtKB-SubCell"/>
</dbReference>
<keyword evidence="3" id="KW-0479">Metal-binding</keyword>
<evidence type="ECO:0000256" key="9">
    <source>
        <dbReference type="SAM" id="MobiDB-lite"/>
    </source>
</evidence>
<dbReference type="SMART" id="SM01175">
    <property type="entry name" value="DUF4206"/>
    <property type="match status" value="1"/>
</dbReference>
<reference evidence="11 12" key="2">
    <citation type="submission" date="2018-11" db="EMBL/GenBank/DDBJ databases">
        <authorList>
            <consortium name="Pathogen Informatics"/>
        </authorList>
    </citation>
    <scope>NUCLEOTIDE SEQUENCE [LARGE SCALE GENOMIC DNA]</scope>
</reference>
<dbReference type="InterPro" id="IPR025258">
    <property type="entry name" value="RH_dom"/>
</dbReference>
<evidence type="ECO:0000256" key="3">
    <source>
        <dbReference type="ARBA" id="ARBA00022723"/>
    </source>
</evidence>
<dbReference type="PANTHER" id="PTHR12326">
    <property type="entry name" value="PLECKSTRIN HOMOLOGY DOMAIN CONTAINING PROTEIN"/>
    <property type="match status" value="1"/>
</dbReference>
<evidence type="ECO:0000256" key="2">
    <source>
        <dbReference type="ARBA" id="ARBA00022553"/>
    </source>
</evidence>
<name>A0A158PQF8_BRUPA</name>
<dbReference type="Pfam" id="PF13901">
    <property type="entry name" value="RH_dom"/>
    <property type="match status" value="1"/>
</dbReference>
<evidence type="ECO:0000256" key="4">
    <source>
        <dbReference type="ARBA" id="ARBA00022737"/>
    </source>
</evidence>
<dbReference type="SMART" id="SM00593">
    <property type="entry name" value="RUN"/>
    <property type="match status" value="1"/>
</dbReference>
<protein>
    <submittedName>
        <fullName evidence="13">RUN domain-containing protein</fullName>
    </submittedName>
</protein>
<dbReference type="AlphaFoldDB" id="A0A158PQF8"/>
<dbReference type="SUPFAM" id="SSF140741">
    <property type="entry name" value="RUN domain-like"/>
    <property type="match status" value="1"/>
</dbReference>
<dbReference type="CDD" id="cd17679">
    <property type="entry name" value="RUN_PLEKHM1"/>
    <property type="match status" value="1"/>
</dbReference>
<dbReference type="PROSITE" id="PS50826">
    <property type="entry name" value="RUN"/>
    <property type="match status" value="1"/>
</dbReference>
<evidence type="ECO:0000256" key="8">
    <source>
        <dbReference type="ARBA" id="ARBA00023006"/>
    </source>
</evidence>
<dbReference type="STRING" id="6280.A0A158PQF8"/>
<dbReference type="PANTHER" id="PTHR12326:SF12">
    <property type="entry name" value="PLECKSTRIN HOMOLOGY AND RUN DOMAIN CONTAINING M1"/>
    <property type="match status" value="1"/>
</dbReference>
<dbReference type="InterPro" id="IPR004012">
    <property type="entry name" value="Run_dom"/>
</dbReference>
<dbReference type="Proteomes" id="UP000278627">
    <property type="component" value="Unassembled WGS sequence"/>
</dbReference>
<keyword evidence="2" id="KW-0597">Phosphoprotein</keyword>
<keyword evidence="4" id="KW-0677">Repeat</keyword>
<feature type="region of interest" description="Disordered" evidence="9">
    <location>
        <begin position="413"/>
        <end position="432"/>
    </location>
</feature>
<reference evidence="13" key="1">
    <citation type="submission" date="2016-04" db="UniProtKB">
        <authorList>
            <consortium name="WormBaseParasite"/>
        </authorList>
    </citation>
    <scope>IDENTIFICATION</scope>
</reference>
<feature type="region of interest" description="Disordered" evidence="9">
    <location>
        <begin position="313"/>
        <end position="333"/>
    </location>
</feature>
<dbReference type="InterPro" id="IPR051366">
    <property type="entry name" value="DEF8"/>
</dbReference>